<gene>
    <name evidence="1" type="primary">WBGene00275880</name>
</gene>
<sequence length="176" mass="19751">MCVASFSSLLLDCSSSSFDSHLYPLESDRRYATSANLSSAHEPLSTSPPLLFVIDDELTKIAASCITPLEHEQLSGNLIRHLHARCFNHHLITEAADIIASTEMRAALGFAPPGPWTNYRKPSADKLTSALTMEEYFDLRERSKDRKILSVNLGGKIDRKTVDYIIYNYINDIYPK</sequence>
<organism evidence="1 2">
    <name type="scientific">Pristionchus pacificus</name>
    <name type="common">Parasitic nematode worm</name>
    <dbReference type="NCBI Taxonomy" id="54126"/>
    <lineage>
        <taxon>Eukaryota</taxon>
        <taxon>Metazoa</taxon>
        <taxon>Ecdysozoa</taxon>
        <taxon>Nematoda</taxon>
        <taxon>Chromadorea</taxon>
        <taxon>Rhabditida</taxon>
        <taxon>Rhabditina</taxon>
        <taxon>Diplogasteromorpha</taxon>
        <taxon>Diplogasteroidea</taxon>
        <taxon>Neodiplogasteridae</taxon>
        <taxon>Pristionchus</taxon>
    </lineage>
</organism>
<keyword evidence="2" id="KW-1185">Reference proteome</keyword>
<protein>
    <submittedName>
        <fullName evidence="1">Uncharacterized protein</fullName>
    </submittedName>
</protein>
<dbReference type="AlphaFoldDB" id="A0A2A6BAM7"/>
<dbReference type="OrthoDB" id="5847885at2759"/>
<dbReference type="EnsemblMetazoa" id="PPA37511.1">
    <property type="protein sequence ID" value="PPA37511.1"/>
    <property type="gene ID" value="WBGene00275880"/>
</dbReference>
<accession>A0A2A6BAM7</accession>
<accession>A0A8R1UT62</accession>
<proteinExistence type="predicted"/>
<name>A0A2A6BAM7_PRIPA</name>
<reference evidence="2" key="1">
    <citation type="journal article" date="2008" name="Nat. Genet.">
        <title>The Pristionchus pacificus genome provides a unique perspective on nematode lifestyle and parasitism.</title>
        <authorList>
            <person name="Dieterich C."/>
            <person name="Clifton S.W."/>
            <person name="Schuster L.N."/>
            <person name="Chinwalla A."/>
            <person name="Delehaunty K."/>
            <person name="Dinkelacker I."/>
            <person name="Fulton L."/>
            <person name="Fulton R."/>
            <person name="Godfrey J."/>
            <person name="Minx P."/>
            <person name="Mitreva M."/>
            <person name="Roeseler W."/>
            <person name="Tian H."/>
            <person name="Witte H."/>
            <person name="Yang S.P."/>
            <person name="Wilson R.K."/>
            <person name="Sommer R.J."/>
        </authorList>
    </citation>
    <scope>NUCLEOTIDE SEQUENCE [LARGE SCALE GENOMIC DNA]</scope>
    <source>
        <strain evidence="2">PS312</strain>
    </source>
</reference>
<reference evidence="1" key="2">
    <citation type="submission" date="2022-06" db="UniProtKB">
        <authorList>
            <consortium name="EnsemblMetazoa"/>
        </authorList>
    </citation>
    <scope>IDENTIFICATION</scope>
    <source>
        <strain evidence="1">PS312</strain>
    </source>
</reference>
<evidence type="ECO:0000313" key="1">
    <source>
        <dbReference type="EnsemblMetazoa" id="PPA37511.1"/>
    </source>
</evidence>
<evidence type="ECO:0000313" key="2">
    <source>
        <dbReference type="Proteomes" id="UP000005239"/>
    </source>
</evidence>
<dbReference type="Proteomes" id="UP000005239">
    <property type="component" value="Unassembled WGS sequence"/>
</dbReference>